<keyword evidence="2" id="KW-1185">Reference proteome</keyword>
<sequence length="313" mass="34946">MGRYYRDQYDWYECDWCRTRPGWSRRPCLVRTFVAKGLLRAKREECENVRMENAAKRNKTLPKVYRRAVKVAATEADEAKDEAILNSRDARGADDGTDTKEGMSPLPAASKQTPRPEHHQGNDSKKGQQRQPKSCTGLKGMIEEGVSLASDGGDVARIHASNWKAWPRGQEPIAADETGEDKEVAELVRQGFIGVEGLRVDRDDIGWGVCPYTVRFVETREKGRKGGSRGRQGVQLVGPGPLHAKLESDWWYLGDEACELKKERAAGGGLLSSAPNKDLSLADDRREYETRTRPGKQSLGGKFLMHLPTTHNP</sequence>
<reference evidence="1 2" key="1">
    <citation type="journal article" date="2021" name="Nat. Commun.">
        <title>Genetic determinants of endophytism in the Arabidopsis root mycobiome.</title>
        <authorList>
            <person name="Mesny F."/>
            <person name="Miyauchi S."/>
            <person name="Thiergart T."/>
            <person name="Pickel B."/>
            <person name="Atanasova L."/>
            <person name="Karlsson M."/>
            <person name="Huettel B."/>
            <person name="Barry K.W."/>
            <person name="Haridas S."/>
            <person name="Chen C."/>
            <person name="Bauer D."/>
            <person name="Andreopoulos W."/>
            <person name="Pangilinan J."/>
            <person name="LaButti K."/>
            <person name="Riley R."/>
            <person name="Lipzen A."/>
            <person name="Clum A."/>
            <person name="Drula E."/>
            <person name="Henrissat B."/>
            <person name="Kohler A."/>
            <person name="Grigoriev I.V."/>
            <person name="Martin F.M."/>
            <person name="Hacquard S."/>
        </authorList>
    </citation>
    <scope>NUCLEOTIDE SEQUENCE [LARGE SCALE GENOMIC DNA]</scope>
    <source>
        <strain evidence="1 2">MPI-SDFR-AT-0079</strain>
    </source>
</reference>
<comment type="caution">
    <text evidence="1">The sequence shown here is derived from an EMBL/GenBank/DDBJ whole genome shotgun (WGS) entry which is preliminary data.</text>
</comment>
<protein>
    <submittedName>
        <fullName evidence="1">Uncharacterized protein</fullName>
    </submittedName>
</protein>
<proteinExistence type="predicted"/>
<organism evidence="1 2">
    <name type="scientific">Chaetomium tenue</name>
    <dbReference type="NCBI Taxonomy" id="1854479"/>
    <lineage>
        <taxon>Eukaryota</taxon>
        <taxon>Fungi</taxon>
        <taxon>Dikarya</taxon>
        <taxon>Ascomycota</taxon>
        <taxon>Pezizomycotina</taxon>
        <taxon>Sordariomycetes</taxon>
        <taxon>Sordariomycetidae</taxon>
        <taxon>Sordariales</taxon>
        <taxon>Chaetomiaceae</taxon>
        <taxon>Chaetomium</taxon>
    </lineage>
</organism>
<evidence type="ECO:0000313" key="1">
    <source>
        <dbReference type="EMBL" id="KAH6649367.1"/>
    </source>
</evidence>
<accession>A0ACB7PM61</accession>
<gene>
    <name evidence="1" type="ORF">F5144DRAFT_634638</name>
</gene>
<name>A0ACB7PM61_9PEZI</name>
<dbReference type="Proteomes" id="UP000724584">
    <property type="component" value="Unassembled WGS sequence"/>
</dbReference>
<evidence type="ECO:0000313" key="2">
    <source>
        <dbReference type="Proteomes" id="UP000724584"/>
    </source>
</evidence>
<dbReference type="EMBL" id="JAGIZQ010000001">
    <property type="protein sequence ID" value="KAH6649367.1"/>
    <property type="molecule type" value="Genomic_DNA"/>
</dbReference>